<sequence>MKKTILLLALLAGAASAAQAQRTEAKPANTIGLTAAYARTNLAGGNSLPYSSTSHSAYQAGLTADVYVSPVVSFHPEVLYTMRYFDATDEALNRDLTYLDVPLLVRYHAAGLFFEAGPQVSLPLTAKNEEGNDVKPEVNKAGLDYVVGLGYQLHHGPSLGIRYDGGITSVFKKEVSTLGTDKLKSHTFLLVLGYAFGGK</sequence>
<evidence type="ECO:0000313" key="5">
    <source>
        <dbReference type="Proteomes" id="UP000228535"/>
    </source>
</evidence>
<evidence type="ECO:0000313" key="4">
    <source>
        <dbReference type="EMBL" id="PJJ48801.1"/>
    </source>
</evidence>
<evidence type="ECO:0000256" key="2">
    <source>
        <dbReference type="SAM" id="SignalP"/>
    </source>
</evidence>
<feature type="chain" id="PRO_5014922327" evidence="2">
    <location>
        <begin position="21"/>
        <end position="199"/>
    </location>
</feature>
<protein>
    <submittedName>
        <fullName evidence="4">Outer membrane protein with beta-barrel domain</fullName>
    </submittedName>
</protein>
<evidence type="ECO:0000259" key="3">
    <source>
        <dbReference type="Pfam" id="PF13505"/>
    </source>
</evidence>
<dbReference type="Proteomes" id="UP000228535">
    <property type="component" value="Unassembled WGS sequence"/>
</dbReference>
<gene>
    <name evidence="4" type="ORF">CLV45_4512</name>
</gene>
<reference evidence="4 5" key="1">
    <citation type="submission" date="2017-11" db="EMBL/GenBank/DDBJ databases">
        <title>Genomic Encyclopedia of Archaeal and Bacterial Type Strains, Phase II (KMG-II): From Individual Species to Whole Genera.</title>
        <authorList>
            <person name="Goeker M."/>
        </authorList>
    </citation>
    <scope>NUCLEOTIDE SEQUENCE [LARGE SCALE GENOMIC DNA]</scope>
    <source>
        <strain evidence="4 5">DSM 11115</strain>
    </source>
</reference>
<dbReference type="InterPro" id="IPR027385">
    <property type="entry name" value="Beta-barrel_OMP"/>
</dbReference>
<evidence type="ECO:0000256" key="1">
    <source>
        <dbReference type="ARBA" id="ARBA00022729"/>
    </source>
</evidence>
<dbReference type="RefSeq" id="WP_157807736.1">
    <property type="nucleotide sequence ID" value="NZ_PGFA01000004.1"/>
</dbReference>
<dbReference type="OrthoDB" id="838174at2"/>
<keyword evidence="5" id="KW-1185">Reference proteome</keyword>
<organism evidence="4 5">
    <name type="scientific">Hymenobacter chitinivorans DSM 11115</name>
    <dbReference type="NCBI Taxonomy" id="1121954"/>
    <lineage>
        <taxon>Bacteria</taxon>
        <taxon>Pseudomonadati</taxon>
        <taxon>Bacteroidota</taxon>
        <taxon>Cytophagia</taxon>
        <taxon>Cytophagales</taxon>
        <taxon>Hymenobacteraceae</taxon>
        <taxon>Hymenobacter</taxon>
    </lineage>
</organism>
<proteinExistence type="predicted"/>
<comment type="caution">
    <text evidence="4">The sequence shown here is derived from an EMBL/GenBank/DDBJ whole genome shotgun (WGS) entry which is preliminary data.</text>
</comment>
<dbReference type="SUPFAM" id="SSF56925">
    <property type="entry name" value="OMPA-like"/>
    <property type="match status" value="1"/>
</dbReference>
<dbReference type="InterPro" id="IPR011250">
    <property type="entry name" value="OMP/PagP_B-barrel"/>
</dbReference>
<feature type="signal peptide" evidence="2">
    <location>
        <begin position="1"/>
        <end position="20"/>
    </location>
</feature>
<dbReference type="AlphaFoldDB" id="A0A2M9ASW1"/>
<keyword evidence="1 2" id="KW-0732">Signal</keyword>
<dbReference type="Pfam" id="PF13505">
    <property type="entry name" value="OMP_b-brl"/>
    <property type="match status" value="1"/>
</dbReference>
<accession>A0A2M9ASW1</accession>
<name>A0A2M9ASW1_9BACT</name>
<dbReference type="EMBL" id="PGFA01000004">
    <property type="protein sequence ID" value="PJJ48801.1"/>
    <property type="molecule type" value="Genomic_DNA"/>
</dbReference>
<feature type="domain" description="Outer membrane protein beta-barrel" evidence="3">
    <location>
        <begin position="8"/>
        <end position="196"/>
    </location>
</feature>